<dbReference type="AlphaFoldDB" id="A0AAE1KAI7"/>
<protein>
    <submittedName>
        <fullName evidence="1">Uncharacterized protein</fullName>
    </submittedName>
</protein>
<comment type="caution">
    <text evidence="1">The sequence shown here is derived from an EMBL/GenBank/DDBJ whole genome shotgun (WGS) entry which is preliminary data.</text>
</comment>
<gene>
    <name evidence="1" type="ORF">Pcinc_024646</name>
</gene>
<dbReference type="EMBL" id="JAWQEG010002718">
    <property type="protein sequence ID" value="KAK3870096.1"/>
    <property type="molecule type" value="Genomic_DNA"/>
</dbReference>
<evidence type="ECO:0000313" key="1">
    <source>
        <dbReference type="EMBL" id="KAK3870096.1"/>
    </source>
</evidence>
<keyword evidence="2" id="KW-1185">Reference proteome</keyword>
<proteinExistence type="predicted"/>
<accession>A0AAE1KAI7</accession>
<sequence>MHHHHHSISVYLQQYLRSNTSRSAWEEWKISEDFGLSAAAAAEMIAHRGRGLLSPSPCYLLLLANLHRNERCLAIKLGRPGLGREPVGWCTGRFCANPEHSPPSTSVNINTRVSYTRKHNKQLQSRI</sequence>
<evidence type="ECO:0000313" key="2">
    <source>
        <dbReference type="Proteomes" id="UP001286313"/>
    </source>
</evidence>
<organism evidence="1 2">
    <name type="scientific">Petrolisthes cinctipes</name>
    <name type="common">Flat porcelain crab</name>
    <dbReference type="NCBI Taxonomy" id="88211"/>
    <lineage>
        <taxon>Eukaryota</taxon>
        <taxon>Metazoa</taxon>
        <taxon>Ecdysozoa</taxon>
        <taxon>Arthropoda</taxon>
        <taxon>Crustacea</taxon>
        <taxon>Multicrustacea</taxon>
        <taxon>Malacostraca</taxon>
        <taxon>Eumalacostraca</taxon>
        <taxon>Eucarida</taxon>
        <taxon>Decapoda</taxon>
        <taxon>Pleocyemata</taxon>
        <taxon>Anomura</taxon>
        <taxon>Galatheoidea</taxon>
        <taxon>Porcellanidae</taxon>
        <taxon>Petrolisthes</taxon>
    </lineage>
</organism>
<name>A0AAE1KAI7_PETCI</name>
<dbReference type="Proteomes" id="UP001286313">
    <property type="component" value="Unassembled WGS sequence"/>
</dbReference>
<reference evidence="1" key="1">
    <citation type="submission" date="2023-10" db="EMBL/GenBank/DDBJ databases">
        <title>Genome assemblies of two species of porcelain crab, Petrolisthes cinctipes and Petrolisthes manimaculis (Anomura: Porcellanidae).</title>
        <authorList>
            <person name="Angst P."/>
        </authorList>
    </citation>
    <scope>NUCLEOTIDE SEQUENCE</scope>
    <source>
        <strain evidence="1">PB745_01</strain>
        <tissue evidence="1">Gill</tissue>
    </source>
</reference>